<evidence type="ECO:0000259" key="6">
    <source>
        <dbReference type="Pfam" id="PF13193"/>
    </source>
</evidence>
<reference evidence="7 8" key="1">
    <citation type="submission" date="2021-04" db="EMBL/GenBank/DDBJ databases">
        <title>Complete genome sequence of Stygiolobus sp. KN-1.</title>
        <authorList>
            <person name="Nakamura K."/>
            <person name="Sakai H."/>
            <person name="Kurosawa N."/>
        </authorList>
    </citation>
    <scope>NUCLEOTIDE SEQUENCE [LARGE SCALE GENOMIC DNA]</scope>
    <source>
        <strain evidence="7 8">KN-1</strain>
    </source>
</reference>
<dbReference type="GO" id="GO:0015645">
    <property type="term" value="F:fatty acid ligase activity"/>
    <property type="evidence" value="ECO:0007669"/>
    <property type="project" value="TreeGrafter"/>
</dbReference>
<keyword evidence="4" id="KW-0067">ATP-binding</keyword>
<name>A0A8D5U9W4_9CREN</name>
<dbReference type="AlphaFoldDB" id="A0A8D5U9W4"/>
<evidence type="ECO:0000313" key="7">
    <source>
        <dbReference type="EMBL" id="BCU71543.1"/>
    </source>
</evidence>
<evidence type="ECO:0000256" key="1">
    <source>
        <dbReference type="ARBA" id="ARBA00006432"/>
    </source>
</evidence>
<dbReference type="GeneID" id="66164555"/>
<evidence type="ECO:0000256" key="4">
    <source>
        <dbReference type="ARBA" id="ARBA00022840"/>
    </source>
</evidence>
<keyword evidence="3" id="KW-0547">Nucleotide-binding</keyword>
<dbReference type="Pfam" id="PF13193">
    <property type="entry name" value="AMP-binding_C"/>
    <property type="match status" value="1"/>
</dbReference>
<dbReference type="EMBL" id="AP024597">
    <property type="protein sequence ID" value="BCU71543.1"/>
    <property type="molecule type" value="Genomic_DNA"/>
</dbReference>
<dbReference type="SUPFAM" id="SSF56801">
    <property type="entry name" value="Acetyl-CoA synthetase-like"/>
    <property type="match status" value="1"/>
</dbReference>
<dbReference type="CDD" id="cd05972">
    <property type="entry name" value="MACS_like"/>
    <property type="match status" value="1"/>
</dbReference>
<dbReference type="GO" id="GO:0005524">
    <property type="term" value="F:ATP binding"/>
    <property type="evidence" value="ECO:0007669"/>
    <property type="project" value="UniProtKB-KW"/>
</dbReference>
<comment type="similarity">
    <text evidence="1">Belongs to the ATP-dependent AMP-binding enzyme family.</text>
</comment>
<evidence type="ECO:0000256" key="2">
    <source>
        <dbReference type="ARBA" id="ARBA00022598"/>
    </source>
</evidence>
<dbReference type="InterPro" id="IPR000873">
    <property type="entry name" value="AMP-dep_synth/lig_dom"/>
</dbReference>
<dbReference type="KEGG" id="csty:KN1_28400"/>
<dbReference type="InterPro" id="IPR042099">
    <property type="entry name" value="ANL_N_sf"/>
</dbReference>
<keyword evidence="8" id="KW-1185">Reference proteome</keyword>
<dbReference type="Gene3D" id="3.40.50.12780">
    <property type="entry name" value="N-terminal domain of ligase-like"/>
    <property type="match status" value="1"/>
</dbReference>
<dbReference type="PANTHER" id="PTHR43605:SF10">
    <property type="entry name" value="ACYL-COA SYNTHETASE MEDIUM CHAIN FAMILY MEMBER 3"/>
    <property type="match status" value="1"/>
</dbReference>
<dbReference type="Pfam" id="PF00501">
    <property type="entry name" value="AMP-binding"/>
    <property type="match status" value="1"/>
</dbReference>
<dbReference type="GO" id="GO:0016405">
    <property type="term" value="F:CoA-ligase activity"/>
    <property type="evidence" value="ECO:0007669"/>
    <property type="project" value="UniProtKB-ARBA"/>
</dbReference>
<accession>A0A8D5U9W4</accession>
<protein>
    <submittedName>
        <fullName evidence="7">Acetyl-CoA synthetase</fullName>
    </submittedName>
</protein>
<dbReference type="Gene3D" id="3.30.300.30">
    <property type="match status" value="1"/>
</dbReference>
<evidence type="ECO:0000256" key="3">
    <source>
        <dbReference type="ARBA" id="ARBA00022741"/>
    </source>
</evidence>
<dbReference type="InterPro" id="IPR045851">
    <property type="entry name" value="AMP-bd_C_sf"/>
</dbReference>
<dbReference type="InterPro" id="IPR051087">
    <property type="entry name" value="Mitochondrial_ACSM"/>
</dbReference>
<proteinExistence type="inferred from homology"/>
<evidence type="ECO:0000313" key="8">
    <source>
        <dbReference type="Proteomes" id="UP000825123"/>
    </source>
</evidence>
<dbReference type="GO" id="GO:0006637">
    <property type="term" value="P:acyl-CoA metabolic process"/>
    <property type="evidence" value="ECO:0007669"/>
    <property type="project" value="TreeGrafter"/>
</dbReference>
<feature type="domain" description="AMP-binding enzyme C-terminal" evidence="6">
    <location>
        <begin position="467"/>
        <end position="545"/>
    </location>
</feature>
<dbReference type="GO" id="GO:0006633">
    <property type="term" value="P:fatty acid biosynthetic process"/>
    <property type="evidence" value="ECO:0007669"/>
    <property type="project" value="TreeGrafter"/>
</dbReference>
<dbReference type="GO" id="GO:0004321">
    <property type="term" value="F:fatty-acyl-CoA synthase activity"/>
    <property type="evidence" value="ECO:0007669"/>
    <property type="project" value="TreeGrafter"/>
</dbReference>
<dbReference type="RefSeq" id="WP_221288354.1">
    <property type="nucleotide sequence ID" value="NZ_AP024597.1"/>
</dbReference>
<dbReference type="PANTHER" id="PTHR43605">
    <property type="entry name" value="ACYL-COENZYME A SYNTHETASE"/>
    <property type="match status" value="1"/>
</dbReference>
<dbReference type="Proteomes" id="UP000825123">
    <property type="component" value="Chromosome"/>
</dbReference>
<dbReference type="InterPro" id="IPR025110">
    <property type="entry name" value="AMP-bd_C"/>
</dbReference>
<evidence type="ECO:0000259" key="5">
    <source>
        <dbReference type="Pfam" id="PF00501"/>
    </source>
</evidence>
<dbReference type="FunFam" id="3.30.300.30:FF:000005">
    <property type="entry name" value="Acyl-coenzyme A synthetase ACSM5, mitochondrial"/>
    <property type="match status" value="1"/>
</dbReference>
<keyword evidence="2" id="KW-0436">Ligase</keyword>
<organism evidence="7 8">
    <name type="scientific">Stygiolobus caldivivus</name>
    <dbReference type="NCBI Taxonomy" id="2824673"/>
    <lineage>
        <taxon>Archaea</taxon>
        <taxon>Thermoproteota</taxon>
        <taxon>Thermoprotei</taxon>
        <taxon>Sulfolobales</taxon>
        <taxon>Sulfolobaceae</taxon>
        <taxon>Stygiolobus</taxon>
    </lineage>
</organism>
<feature type="domain" description="AMP-dependent synthetase/ligase" evidence="5">
    <location>
        <begin position="54"/>
        <end position="417"/>
    </location>
</feature>
<gene>
    <name evidence="7" type="ORF">KN1_28400</name>
</gene>
<sequence>MKEPLINTIHEFIRRAGKVNDDNEMIALMTKLNDSEIPGHFNWVKDIYEGIHLKEHPSKLALIWSDIDTGEEEEYSYAELHSKANKLLNFLRSRGVGKGKVVYVMTPVLPELWVAYLSLVKGGMVIIPTATNLTPYELKIRFSESRPDVLIADEKSAEKLDESIGHTSPLRVVVRGKRDGWIPYDEVEKESGEAEAELTTPDDPTFNFFTSGTTGLPKRVIHTATSYPVGHISTAAIIGLSGDDVHLNLSAPGWAKFAWSSFFAPLIVGATVVGINYAGKLDSNKYLDAVESYGVTSFCAPPTAWRQFILTDLNKRKFEKLRKVLSAGEPLNPEIIKVWRDKFKLTIRDFYGQTETTAMIGNLPYYDVVPGSFGKPFPMYDVRLVDDNGNEVTKPFEVGHIVIRLDKWRPIGLFKGYSDPSKNEAAFRGVYYYTGDKAYFDEKGYWYFVGRGDDVIKTSDYRVGPFEVESALIEHPAVAEAAVVGSPDPVRWQVIKAFIVLKPGYTPSEDLARDIYQHMRKLLSSYKVPRIIEFVDELPKTISGKIKRNELRKIEEERRKKGERGRYEYFV</sequence>